<organism evidence="1">
    <name type="scientific">viral metagenome</name>
    <dbReference type="NCBI Taxonomy" id="1070528"/>
    <lineage>
        <taxon>unclassified sequences</taxon>
        <taxon>metagenomes</taxon>
        <taxon>organismal metagenomes</taxon>
    </lineage>
</organism>
<sequence length="133" mass="15456">MEITITPDTYTPSVNSQGNYIDNIPIIKNGLYCPCGSRKDKIYENASKFSSHIKSKYHQKWLMVLNQNKANYYVEMLINKELVENQKKIISQLENNLQKKTLTIDYLTGQLTNKIIQHPECNIDLLDFTPMNI</sequence>
<dbReference type="AlphaFoldDB" id="A0A6C0I421"/>
<protein>
    <submittedName>
        <fullName evidence="1">Uncharacterized protein</fullName>
    </submittedName>
</protein>
<name>A0A6C0I421_9ZZZZ</name>
<dbReference type="EMBL" id="MN740091">
    <property type="protein sequence ID" value="QHT87532.1"/>
    <property type="molecule type" value="Genomic_DNA"/>
</dbReference>
<evidence type="ECO:0000313" key="1">
    <source>
        <dbReference type="EMBL" id="QHT87532.1"/>
    </source>
</evidence>
<proteinExistence type="predicted"/>
<reference evidence="1" key="1">
    <citation type="journal article" date="2020" name="Nature">
        <title>Giant virus diversity and host interactions through global metagenomics.</title>
        <authorList>
            <person name="Schulz F."/>
            <person name="Roux S."/>
            <person name="Paez-Espino D."/>
            <person name="Jungbluth S."/>
            <person name="Walsh D.A."/>
            <person name="Denef V.J."/>
            <person name="McMahon K.D."/>
            <person name="Konstantinidis K.T."/>
            <person name="Eloe-Fadrosh E.A."/>
            <person name="Kyrpides N.C."/>
            <person name="Woyke T."/>
        </authorList>
    </citation>
    <scope>NUCLEOTIDE SEQUENCE</scope>
    <source>
        <strain evidence="1">GVMAG-M-3300023184-190</strain>
    </source>
</reference>
<accession>A0A6C0I421</accession>